<dbReference type="EMBL" id="JAMSHJ010000002">
    <property type="protein sequence ID" value="KAI5440063.1"/>
    <property type="molecule type" value="Genomic_DNA"/>
</dbReference>
<dbReference type="PANTHER" id="PTHR34837:SF6">
    <property type="entry name" value="PLECKSTRIN-LIKE (PH) DOMAIN PROTEIN"/>
    <property type="match status" value="1"/>
</dbReference>
<keyword evidence="4" id="KW-1185">Reference proteome</keyword>
<feature type="coiled-coil region" evidence="1">
    <location>
        <begin position="22"/>
        <end position="59"/>
    </location>
</feature>
<evidence type="ECO:0000259" key="2">
    <source>
        <dbReference type="PROSITE" id="PS50003"/>
    </source>
</evidence>
<evidence type="ECO:0000313" key="3">
    <source>
        <dbReference type="EMBL" id="KAI5440063.1"/>
    </source>
</evidence>
<dbReference type="Gramene" id="Psat02G0542800-T1">
    <property type="protein sequence ID" value="KAI5440063.1"/>
    <property type="gene ID" value="KIW84_025428"/>
</dbReference>
<dbReference type="SUPFAM" id="SSF50729">
    <property type="entry name" value="PH domain-like"/>
    <property type="match status" value="1"/>
</dbReference>
<dbReference type="Pfam" id="PF00169">
    <property type="entry name" value="PH"/>
    <property type="match status" value="1"/>
</dbReference>
<feature type="domain" description="PH" evidence="2">
    <location>
        <begin position="59"/>
        <end position="174"/>
    </location>
</feature>
<dbReference type="SMART" id="SM00233">
    <property type="entry name" value="PH"/>
    <property type="match status" value="1"/>
</dbReference>
<evidence type="ECO:0000256" key="1">
    <source>
        <dbReference type="SAM" id="Coils"/>
    </source>
</evidence>
<dbReference type="PROSITE" id="PS50003">
    <property type="entry name" value="PH_DOMAIN"/>
    <property type="match status" value="1"/>
</dbReference>
<accession>A0A9D5BAQ3</accession>
<proteinExistence type="predicted"/>
<dbReference type="Gene3D" id="2.30.29.30">
    <property type="entry name" value="Pleckstrin-homology domain (PH domain)/Phosphotyrosine-binding domain (PTB)"/>
    <property type="match status" value="1"/>
</dbReference>
<gene>
    <name evidence="3" type="ORF">KIW84_025428</name>
</gene>
<sequence>MLKLFTLRRLPWSPNHASQEKVELTAAEVESLRSELVDLEEKEAQLKAQLENIDEILRSARLSGYLYIRTRWAALPGEPPAIDDTDVDDWLPRFVVLQGECLFLYLLCTDLSPQDSTLLSDIVEVTQLPSFKRDDGEMRYAFCILTRHGLRYECSSSSKIQVDSWLSALQSDTSTSNGSIQID</sequence>
<evidence type="ECO:0000313" key="4">
    <source>
        <dbReference type="Proteomes" id="UP001058974"/>
    </source>
</evidence>
<reference evidence="3 4" key="1">
    <citation type="journal article" date="2022" name="Nat. Genet.">
        <title>Improved pea reference genome and pan-genome highlight genomic features and evolutionary characteristics.</title>
        <authorList>
            <person name="Yang T."/>
            <person name="Liu R."/>
            <person name="Luo Y."/>
            <person name="Hu S."/>
            <person name="Wang D."/>
            <person name="Wang C."/>
            <person name="Pandey M.K."/>
            <person name="Ge S."/>
            <person name="Xu Q."/>
            <person name="Li N."/>
            <person name="Li G."/>
            <person name="Huang Y."/>
            <person name="Saxena R.K."/>
            <person name="Ji Y."/>
            <person name="Li M."/>
            <person name="Yan X."/>
            <person name="He Y."/>
            <person name="Liu Y."/>
            <person name="Wang X."/>
            <person name="Xiang C."/>
            <person name="Varshney R.K."/>
            <person name="Ding H."/>
            <person name="Gao S."/>
            <person name="Zong X."/>
        </authorList>
    </citation>
    <scope>NUCLEOTIDE SEQUENCE [LARGE SCALE GENOMIC DNA]</scope>
    <source>
        <strain evidence="3 4">cv. Zhongwan 6</strain>
    </source>
</reference>
<dbReference type="PANTHER" id="PTHR34837">
    <property type="entry name" value="OS05G0595500 PROTEIN"/>
    <property type="match status" value="1"/>
</dbReference>
<dbReference type="InterPro" id="IPR011993">
    <property type="entry name" value="PH-like_dom_sf"/>
</dbReference>
<organism evidence="3 4">
    <name type="scientific">Pisum sativum</name>
    <name type="common">Garden pea</name>
    <name type="synonym">Lathyrus oleraceus</name>
    <dbReference type="NCBI Taxonomy" id="3888"/>
    <lineage>
        <taxon>Eukaryota</taxon>
        <taxon>Viridiplantae</taxon>
        <taxon>Streptophyta</taxon>
        <taxon>Embryophyta</taxon>
        <taxon>Tracheophyta</taxon>
        <taxon>Spermatophyta</taxon>
        <taxon>Magnoliopsida</taxon>
        <taxon>eudicotyledons</taxon>
        <taxon>Gunneridae</taxon>
        <taxon>Pentapetalae</taxon>
        <taxon>rosids</taxon>
        <taxon>fabids</taxon>
        <taxon>Fabales</taxon>
        <taxon>Fabaceae</taxon>
        <taxon>Papilionoideae</taxon>
        <taxon>50 kb inversion clade</taxon>
        <taxon>NPAAA clade</taxon>
        <taxon>Hologalegina</taxon>
        <taxon>IRL clade</taxon>
        <taxon>Fabeae</taxon>
        <taxon>Lathyrus</taxon>
    </lineage>
</organism>
<protein>
    <recommendedName>
        <fullName evidence="2">PH domain-containing protein</fullName>
    </recommendedName>
</protein>
<keyword evidence="1" id="KW-0175">Coiled coil</keyword>
<dbReference type="Proteomes" id="UP001058974">
    <property type="component" value="Chromosome 2"/>
</dbReference>
<dbReference type="AlphaFoldDB" id="A0A9D5BAQ3"/>
<comment type="caution">
    <text evidence="3">The sequence shown here is derived from an EMBL/GenBank/DDBJ whole genome shotgun (WGS) entry which is preliminary data.</text>
</comment>
<dbReference type="InterPro" id="IPR001849">
    <property type="entry name" value="PH_domain"/>
</dbReference>
<name>A0A9D5BAQ3_PEA</name>